<accession>A0A914XI69</accession>
<feature type="compositionally biased region" description="Basic and acidic residues" evidence="1">
    <location>
        <begin position="114"/>
        <end position="127"/>
    </location>
</feature>
<evidence type="ECO:0000313" key="2">
    <source>
        <dbReference type="Proteomes" id="UP000887566"/>
    </source>
</evidence>
<feature type="region of interest" description="Disordered" evidence="1">
    <location>
        <begin position="111"/>
        <end position="131"/>
    </location>
</feature>
<protein>
    <submittedName>
        <fullName evidence="3">Uncharacterized protein</fullName>
    </submittedName>
</protein>
<reference evidence="3" key="1">
    <citation type="submission" date="2022-11" db="UniProtKB">
        <authorList>
            <consortium name="WormBaseParasite"/>
        </authorList>
    </citation>
    <scope>IDENTIFICATION</scope>
</reference>
<sequence>MLSAAEVPLKEVVSREQMAGLSMESLRDKCVLLSAQLMWCREIVTDDRNAHYAAKERLNAQDKNVQQMSVEIDALRLEVEARTRQAQLDQKQLALLREQLRNKALPVLANKQEVASRRSEGEEKPREDDPDWWASRAELLRANRAAASSPTWSGLSAAAPAAMGEERPRQGQSTSTEPYSDRGKYRANGVRRNEPQAPLALVAGPQQSLFADYIARDPYMTAEQPAGVMNVHSMSAKLISDSTLVGPLNKVSFDVCGLTSSGLIDSDSQTSMMSYDLLRKLRERNSINLREESVTIQSLLATPQMVDKSCRPEMRVPQYRPYWWWRKRRRRRTRRLSAVGPRAKPPEESFYSLQLGSYPPYRAAMVSGRTPSASGYRSALCVGEGGVSEA</sequence>
<keyword evidence="2" id="KW-1185">Reference proteome</keyword>
<dbReference type="WBParaSite" id="PSAMB.scaffold8802size5760.g31812.t1">
    <property type="protein sequence ID" value="PSAMB.scaffold8802size5760.g31812.t1"/>
    <property type="gene ID" value="PSAMB.scaffold8802size5760.g31812"/>
</dbReference>
<name>A0A914XI69_9BILA</name>
<dbReference type="Proteomes" id="UP000887566">
    <property type="component" value="Unplaced"/>
</dbReference>
<feature type="region of interest" description="Disordered" evidence="1">
    <location>
        <begin position="149"/>
        <end position="186"/>
    </location>
</feature>
<organism evidence="2 3">
    <name type="scientific">Plectus sambesii</name>
    <dbReference type="NCBI Taxonomy" id="2011161"/>
    <lineage>
        <taxon>Eukaryota</taxon>
        <taxon>Metazoa</taxon>
        <taxon>Ecdysozoa</taxon>
        <taxon>Nematoda</taxon>
        <taxon>Chromadorea</taxon>
        <taxon>Plectida</taxon>
        <taxon>Plectina</taxon>
        <taxon>Plectoidea</taxon>
        <taxon>Plectidae</taxon>
        <taxon>Plectus</taxon>
    </lineage>
</organism>
<dbReference type="AlphaFoldDB" id="A0A914XI69"/>
<evidence type="ECO:0000313" key="3">
    <source>
        <dbReference type="WBParaSite" id="PSAMB.scaffold8802size5760.g31812.t1"/>
    </source>
</evidence>
<evidence type="ECO:0000256" key="1">
    <source>
        <dbReference type="SAM" id="MobiDB-lite"/>
    </source>
</evidence>
<proteinExistence type="predicted"/>